<dbReference type="Pfam" id="PF04488">
    <property type="entry name" value="Gly_transf_sug"/>
    <property type="match status" value="1"/>
</dbReference>
<protein>
    <submittedName>
        <fullName evidence="1">Glycosyltransferase</fullName>
    </submittedName>
</protein>
<dbReference type="AlphaFoldDB" id="A0A7Y8KVF8"/>
<organism evidence="1 2">
    <name type="scientific">Hydrogenophaga aromaticivorans</name>
    <dbReference type="NCBI Taxonomy" id="2610898"/>
    <lineage>
        <taxon>Bacteria</taxon>
        <taxon>Pseudomonadati</taxon>
        <taxon>Pseudomonadota</taxon>
        <taxon>Betaproteobacteria</taxon>
        <taxon>Burkholderiales</taxon>
        <taxon>Comamonadaceae</taxon>
        <taxon>Hydrogenophaga</taxon>
    </lineage>
</organism>
<gene>
    <name evidence="1" type="ORF">F3K02_03370</name>
</gene>
<proteinExistence type="predicted"/>
<accession>A0A7Y8KVF8</accession>
<dbReference type="SUPFAM" id="SSF53448">
    <property type="entry name" value="Nucleotide-diphospho-sugar transferases"/>
    <property type="match status" value="1"/>
</dbReference>
<dbReference type="PANTHER" id="PTHR31834:SF1">
    <property type="entry name" value="INITIATION-SPECIFIC ALPHA-1,6-MANNOSYLTRANSFERASE"/>
    <property type="match status" value="1"/>
</dbReference>
<dbReference type="InterPro" id="IPR039367">
    <property type="entry name" value="Och1-like"/>
</dbReference>
<keyword evidence="2" id="KW-1185">Reference proteome</keyword>
<dbReference type="InterPro" id="IPR007577">
    <property type="entry name" value="GlycoTrfase_DXD_sugar-bd_CS"/>
</dbReference>
<name>A0A7Y8KVF8_9BURK</name>
<dbReference type="EMBL" id="VYGV01000004">
    <property type="protein sequence ID" value="NWF44295.1"/>
    <property type="molecule type" value="Genomic_DNA"/>
</dbReference>
<dbReference type="GO" id="GO:0000009">
    <property type="term" value="F:alpha-1,6-mannosyltransferase activity"/>
    <property type="evidence" value="ECO:0007669"/>
    <property type="project" value="InterPro"/>
</dbReference>
<sequence length="303" mass="34924">MKNWGMPSGTRGGAAPPIAQPKKTTFATILAHMCNRHFMPFGQQWCKLLRLFHRTRATMAIPRLLHQTCPSRAALPTAVQANLQRLTERNPEWKHRVYEDADVMDYIRQHFEPEVFETVRTISPDYGVVLADLFRYLVMYREGGVYLDIKSTVNVPLRQAIQPSDSFLLSQWKNAKDQRWENWGLHPELSQIPGGEFQQWFIVAEPDHPFLQSVIRATLHNIRYYRTDPCGTGKHGVLRLSGPICYTLAILATLRTGRLPHQIVDIEERGFEYSIWPDHHRVPTHYAHRTSAIVLPRPDACLA</sequence>
<evidence type="ECO:0000313" key="2">
    <source>
        <dbReference type="Proteomes" id="UP000545507"/>
    </source>
</evidence>
<comment type="caution">
    <text evidence="1">The sequence shown here is derived from an EMBL/GenBank/DDBJ whole genome shotgun (WGS) entry which is preliminary data.</text>
</comment>
<dbReference type="GO" id="GO:0006487">
    <property type="term" value="P:protein N-linked glycosylation"/>
    <property type="evidence" value="ECO:0007669"/>
    <property type="project" value="TreeGrafter"/>
</dbReference>
<dbReference type="Proteomes" id="UP000545507">
    <property type="component" value="Unassembled WGS sequence"/>
</dbReference>
<reference evidence="1 2" key="1">
    <citation type="submission" date="2019-09" db="EMBL/GenBank/DDBJ databases">
        <title>Hydrogenophaga aromatica sp. nov., isolated from a para-xylene-degrading enrichment culture.</title>
        <authorList>
            <person name="Tancsics A."/>
            <person name="Banerjee S."/>
        </authorList>
    </citation>
    <scope>NUCLEOTIDE SEQUENCE [LARGE SCALE GENOMIC DNA]</scope>
    <source>
        <strain evidence="1 2">D2P1</strain>
    </source>
</reference>
<evidence type="ECO:0000313" key="1">
    <source>
        <dbReference type="EMBL" id="NWF44295.1"/>
    </source>
</evidence>
<dbReference type="Gene3D" id="3.90.550.20">
    <property type="match status" value="1"/>
</dbReference>
<keyword evidence="1" id="KW-0808">Transferase</keyword>
<dbReference type="PANTHER" id="PTHR31834">
    <property type="entry name" value="INITIATION-SPECIFIC ALPHA-1,6-MANNOSYLTRANSFERASE"/>
    <property type="match status" value="1"/>
</dbReference>
<dbReference type="InterPro" id="IPR029044">
    <property type="entry name" value="Nucleotide-diphossugar_trans"/>
</dbReference>